<name>A0A511JHF3_9CELL</name>
<keyword evidence="3" id="KW-1185">Reference proteome</keyword>
<evidence type="ECO:0000313" key="3">
    <source>
        <dbReference type="Proteomes" id="UP000321049"/>
    </source>
</evidence>
<comment type="caution">
    <text evidence="2">The sequence shown here is derived from an EMBL/GenBank/DDBJ whole genome shotgun (WGS) entry which is preliminary data.</text>
</comment>
<dbReference type="RefSeq" id="WP_146844992.1">
    <property type="nucleotide sequence ID" value="NZ_BJWH01000003.1"/>
</dbReference>
<dbReference type="InterPro" id="IPR006521">
    <property type="entry name" value="Tail_protein_I"/>
</dbReference>
<protein>
    <submittedName>
        <fullName evidence="2">Uncharacterized protein</fullName>
    </submittedName>
</protein>
<accession>A0A511JHF3</accession>
<dbReference type="EMBL" id="BJWH01000003">
    <property type="protein sequence ID" value="GEL97431.1"/>
    <property type="molecule type" value="Genomic_DNA"/>
</dbReference>
<proteinExistence type="predicted"/>
<sequence>MTVSDLRRDERTAYLESLLPAHVLQRDAESGGLLHALLGAVATELATVEDDLQSLYDSWFVETAPEWVLPYLADLVGLEGLPGDLGSGTGAGVSRRGVVANTVSYRQRKGTVAVIEQVVRDVTGWPTKAVETYRLLGTTTHVNHVRPERPTWASLRDAASAELGSPRLAQGALTRFAHTAHVRRVDPGRHGGRGRYGIENVAVFVFPVQVYEAVDIAARALGDPDDGWATHPLGVREPWFAVPATEAAIEHLAVESDLPVPLRPRRLLALLRAERALGLEGDPTDLPVAVRIDGGDPLEPWRVRVRGLEELTTVDPSGDPALGWQVTVDPVCGRVRTYLDGVATNPGSVLVRYAYGAVADVGAGTYDRSPGHAEALADDPFTGDTDEGGDRVESQVLVRTGPPAGGLQTTVVDGLAEIAARWAASTPDLTGGTQVLSVADSEAYAGALDVEVPAESRLVLVAATWRGRQLLNGDVEAPVPGVYSPDGLRPRIVGDVVVTGATGSALLLDGLVVDGDVVVRAGDLRSLTLSQCTVAGRVVVEGTADDGNRELAVTVRRSLVGGIELVGTVPTLSVRDCVVDPALTDALADPAPQAPAVTAPGTHVTVDGTTLFGTLDARILDVTSSLCTELVTVVDRQRGCARFSYLAPGSRTPRRFRCVPQPDAPGGDWPSFLAGGPGATSLGSPFYPSLSPAAPSSVRRGGEDGAEMGVHHHLRRPLRADAARRLVEPYVPAGMQIGLFGS</sequence>
<dbReference type="Pfam" id="PF09684">
    <property type="entry name" value="Tail_P2_I"/>
    <property type="match status" value="1"/>
</dbReference>
<organism evidence="2 3">
    <name type="scientific">Cellulomonas terrae</name>
    <dbReference type="NCBI Taxonomy" id="311234"/>
    <lineage>
        <taxon>Bacteria</taxon>
        <taxon>Bacillati</taxon>
        <taxon>Actinomycetota</taxon>
        <taxon>Actinomycetes</taxon>
        <taxon>Micrococcales</taxon>
        <taxon>Cellulomonadaceae</taxon>
        <taxon>Cellulomonas</taxon>
    </lineage>
</organism>
<evidence type="ECO:0000313" key="2">
    <source>
        <dbReference type="EMBL" id="GEL97431.1"/>
    </source>
</evidence>
<dbReference type="AlphaFoldDB" id="A0A511JHF3"/>
<feature type="region of interest" description="Disordered" evidence="1">
    <location>
        <begin position="691"/>
        <end position="714"/>
    </location>
</feature>
<evidence type="ECO:0000256" key="1">
    <source>
        <dbReference type="SAM" id="MobiDB-lite"/>
    </source>
</evidence>
<gene>
    <name evidence="2" type="ORF">CTE05_09780</name>
</gene>
<dbReference type="OrthoDB" id="626916at2"/>
<dbReference type="Proteomes" id="UP000321049">
    <property type="component" value="Unassembled WGS sequence"/>
</dbReference>
<reference evidence="2 3" key="1">
    <citation type="submission" date="2019-07" db="EMBL/GenBank/DDBJ databases">
        <title>Whole genome shotgun sequence of Cellulomonas terrae NBRC 100819.</title>
        <authorList>
            <person name="Hosoyama A."/>
            <person name="Uohara A."/>
            <person name="Ohji S."/>
            <person name="Ichikawa N."/>
        </authorList>
    </citation>
    <scope>NUCLEOTIDE SEQUENCE [LARGE SCALE GENOMIC DNA]</scope>
    <source>
        <strain evidence="2 3">NBRC 100819</strain>
    </source>
</reference>